<sequence length="336" mass="37526">MSSAQIVISTNVFDAHTDVLIDLLVRRGHEPIRVNSSELPGGAVLSARLDGPEWTGTLHVTAGGRTFAWEDVTAVWWRKPTGFGLPADLSEWEREFAEEELRHATGGLWASLDCYWMSRPDDIRRAGYKLEQLQRARRLGLAVPRTLISSDPAAVREFADDCDGRIVYKVLTDPYLMAGRTVDRNHDADVEPRFVATTLVTAAELAALESTVRTVPCQFQEFVEKRVEYRVTVIGDDLFVAEISPADGPPPGVDWRTETDRLRMRPGSLPDDVAEACLALVRSYGLQFSAIDLVRDRDGRLLFLESNPNGQFLHVEQRVPELRMADAVATRLITGR</sequence>
<dbReference type="PANTHER" id="PTHR21621">
    <property type="entry name" value="RIBOSOMAL PROTEIN S6 MODIFICATION PROTEIN"/>
    <property type="match status" value="1"/>
</dbReference>
<protein>
    <submittedName>
        <fullName evidence="2">ATP-grasp ribosomal peptide maturase</fullName>
    </submittedName>
</protein>
<evidence type="ECO:0000259" key="1">
    <source>
        <dbReference type="Pfam" id="PF21068"/>
    </source>
</evidence>
<evidence type="ECO:0000313" key="3">
    <source>
        <dbReference type="Proteomes" id="UP001501676"/>
    </source>
</evidence>
<dbReference type="SUPFAM" id="SSF56059">
    <property type="entry name" value="Glutathione synthetase ATP-binding domain-like"/>
    <property type="match status" value="1"/>
</dbReference>
<evidence type="ECO:0000313" key="2">
    <source>
        <dbReference type="EMBL" id="GAA3389185.1"/>
    </source>
</evidence>
<proteinExistence type="predicted"/>
<organism evidence="2 3">
    <name type="scientific">Cryptosporangium minutisporangium</name>
    <dbReference type="NCBI Taxonomy" id="113569"/>
    <lineage>
        <taxon>Bacteria</taxon>
        <taxon>Bacillati</taxon>
        <taxon>Actinomycetota</taxon>
        <taxon>Actinomycetes</taxon>
        <taxon>Cryptosporangiales</taxon>
        <taxon>Cryptosporangiaceae</taxon>
        <taxon>Cryptosporangium</taxon>
    </lineage>
</organism>
<dbReference type="PANTHER" id="PTHR21621:SF0">
    <property type="entry name" value="BETA-CITRYLGLUTAMATE SYNTHASE B-RELATED"/>
    <property type="match status" value="1"/>
</dbReference>
<dbReference type="EMBL" id="BAAAYN010000024">
    <property type="protein sequence ID" value="GAA3389185.1"/>
    <property type="molecule type" value="Genomic_DNA"/>
</dbReference>
<dbReference type="Proteomes" id="UP001501676">
    <property type="component" value="Unassembled WGS sequence"/>
</dbReference>
<feature type="domain" description="MvdD-like pre-ATP grasp" evidence="1">
    <location>
        <begin position="18"/>
        <end position="121"/>
    </location>
</feature>
<comment type="caution">
    <text evidence="2">The sequence shown here is derived from an EMBL/GenBank/DDBJ whole genome shotgun (WGS) entry which is preliminary data.</text>
</comment>
<dbReference type="Gene3D" id="3.30.470.20">
    <property type="entry name" value="ATP-grasp fold, B domain"/>
    <property type="match status" value="1"/>
</dbReference>
<gene>
    <name evidence="2" type="primary">tgmB_1</name>
    <name evidence="2" type="ORF">GCM10020369_38330</name>
</gene>
<dbReference type="RefSeq" id="WP_345729514.1">
    <property type="nucleotide sequence ID" value="NZ_BAAAYN010000024.1"/>
</dbReference>
<dbReference type="InterPro" id="IPR048936">
    <property type="entry name" value="MvdD-like_ATPgrasp"/>
</dbReference>
<name>A0ABP6SZC8_9ACTN</name>
<accession>A0ABP6SZC8</accession>
<keyword evidence="3" id="KW-1185">Reference proteome</keyword>
<dbReference type="Pfam" id="PF21068">
    <property type="entry name" value="ATPgraspMvdD"/>
    <property type="match status" value="1"/>
</dbReference>
<reference evidence="3" key="1">
    <citation type="journal article" date="2019" name="Int. J. Syst. Evol. Microbiol.">
        <title>The Global Catalogue of Microorganisms (GCM) 10K type strain sequencing project: providing services to taxonomists for standard genome sequencing and annotation.</title>
        <authorList>
            <consortium name="The Broad Institute Genomics Platform"/>
            <consortium name="The Broad Institute Genome Sequencing Center for Infectious Disease"/>
            <person name="Wu L."/>
            <person name="Ma J."/>
        </authorList>
    </citation>
    <scope>NUCLEOTIDE SEQUENCE [LARGE SCALE GENOMIC DNA]</scope>
    <source>
        <strain evidence="3">JCM 9458</strain>
    </source>
</reference>